<name>A0A0P9QKM0_PSEA0</name>
<evidence type="ECO:0000313" key="3">
    <source>
        <dbReference type="Proteomes" id="UP000050490"/>
    </source>
</evidence>
<gene>
    <name evidence="2" type="ORF">ALO70_102589</name>
</gene>
<dbReference type="EMBL" id="LJQI01000298">
    <property type="protein sequence ID" value="KPX25306.1"/>
    <property type="molecule type" value="Genomic_DNA"/>
</dbReference>
<dbReference type="SUPFAM" id="SSF52777">
    <property type="entry name" value="CoA-dependent acyltransferases"/>
    <property type="match status" value="1"/>
</dbReference>
<dbReference type="InterPro" id="IPR001242">
    <property type="entry name" value="Condensation_dom"/>
</dbReference>
<dbReference type="GO" id="GO:0003824">
    <property type="term" value="F:catalytic activity"/>
    <property type="evidence" value="ECO:0007669"/>
    <property type="project" value="InterPro"/>
</dbReference>
<dbReference type="Gene3D" id="3.30.559.30">
    <property type="entry name" value="Nonribosomal peptide synthetase, condensation domain"/>
    <property type="match status" value="1"/>
</dbReference>
<organism evidence="2 3">
    <name type="scientific">Pseudomonas amygdali pv. eriobotryae</name>
    <dbReference type="NCBI Taxonomy" id="129137"/>
    <lineage>
        <taxon>Bacteria</taxon>
        <taxon>Pseudomonadati</taxon>
        <taxon>Pseudomonadota</taxon>
        <taxon>Gammaproteobacteria</taxon>
        <taxon>Pseudomonadales</taxon>
        <taxon>Pseudomonadaceae</taxon>
        <taxon>Pseudomonas</taxon>
        <taxon>Pseudomonas amygdali</taxon>
    </lineage>
</organism>
<dbReference type="PANTHER" id="PTHR45398:SF1">
    <property type="entry name" value="ENZYME, PUTATIVE (JCVI)-RELATED"/>
    <property type="match status" value="1"/>
</dbReference>
<feature type="domain" description="Condensation" evidence="1">
    <location>
        <begin position="1"/>
        <end position="120"/>
    </location>
</feature>
<evidence type="ECO:0000259" key="1">
    <source>
        <dbReference type="Pfam" id="PF00668"/>
    </source>
</evidence>
<protein>
    <recommendedName>
        <fullName evidence="1">Condensation domain-containing protein</fullName>
    </recommendedName>
</protein>
<feature type="non-terminal residue" evidence="2">
    <location>
        <position position="120"/>
    </location>
</feature>
<reference evidence="2 3" key="1">
    <citation type="submission" date="2015-09" db="EMBL/GenBank/DDBJ databases">
        <title>Genome announcement of multiple Pseudomonas syringae strains.</title>
        <authorList>
            <person name="Thakur S."/>
            <person name="Wang P.W."/>
            <person name="Gong Y."/>
            <person name="Weir B.S."/>
            <person name="Guttman D.S."/>
        </authorList>
    </citation>
    <scope>NUCLEOTIDE SEQUENCE [LARGE SCALE GENOMIC DNA]</scope>
    <source>
        <strain evidence="2 3">ICMP4455</strain>
    </source>
</reference>
<dbReference type="Proteomes" id="UP000050490">
    <property type="component" value="Unassembled WGS sequence"/>
</dbReference>
<sequence length="120" mass="13561">MGFFINTQVLRVQVDEQQSFAQLLDQVKQVVTGAQSHQELPFEHLVDALAPERNLGHNPLFQFKINQHVLAADDSGQRVSDLTVDEFPIGSSDARFDLAFDFTDTPRGIRGYFTYATDLF</sequence>
<dbReference type="AlphaFoldDB" id="A0A0P9QKM0"/>
<proteinExistence type="predicted"/>
<dbReference type="PANTHER" id="PTHR45398">
    <property type="match status" value="1"/>
</dbReference>
<dbReference type="InterPro" id="IPR023213">
    <property type="entry name" value="CAT-like_dom_sf"/>
</dbReference>
<comment type="caution">
    <text evidence="2">The sequence shown here is derived from an EMBL/GenBank/DDBJ whole genome shotgun (WGS) entry which is preliminary data.</text>
</comment>
<evidence type="ECO:0000313" key="2">
    <source>
        <dbReference type="EMBL" id="KPX25306.1"/>
    </source>
</evidence>
<accession>A0A0P9QKM0</accession>
<dbReference type="Pfam" id="PF00668">
    <property type="entry name" value="Condensation"/>
    <property type="match status" value="1"/>
</dbReference>
<dbReference type="Gene3D" id="3.30.559.10">
    <property type="entry name" value="Chloramphenicol acetyltransferase-like domain"/>
    <property type="match status" value="1"/>
</dbReference>